<evidence type="ECO:0000313" key="3">
    <source>
        <dbReference type="Proteomes" id="UP001595776"/>
    </source>
</evidence>
<reference evidence="3" key="1">
    <citation type="journal article" date="2019" name="Int. J. Syst. Evol. Microbiol.">
        <title>The Global Catalogue of Microorganisms (GCM) 10K type strain sequencing project: providing services to taxonomists for standard genome sequencing and annotation.</title>
        <authorList>
            <consortium name="The Broad Institute Genomics Platform"/>
            <consortium name="The Broad Institute Genome Sequencing Center for Infectious Disease"/>
            <person name="Wu L."/>
            <person name="Ma J."/>
        </authorList>
    </citation>
    <scope>NUCLEOTIDE SEQUENCE [LARGE SCALE GENOMIC DNA]</scope>
    <source>
        <strain evidence="3">CGMCC 1.15304</strain>
    </source>
</reference>
<sequence>MSTGFLDQIRDPDAPPPVQRKIRRETTFKPYASAEGEGGPLRIGTVFAEAWALYGSVFPVLIGLALIIYLPASYVYFLDSFKGPGLSMPAIVQIVASGGGGLQWALLEAAYLVFASVWCLDAMRQTDQTTGQKLMQGLQYLLPGLGVLLIYKIALALGLVFFVVPGLMIATFAAVLIPALVSGDRRRGGRLWSWQMVSGYGWPVFGILAVLLVLRILMFFGSALLVKMMWTPFLAQARDLVLVVLLASLEAAVLCSLYVSLYRKKFGSGGKDIEDVFS</sequence>
<gene>
    <name evidence="2" type="ORF">ACFO5Q_00880</name>
</gene>
<dbReference type="RefSeq" id="WP_068150845.1">
    <property type="nucleotide sequence ID" value="NZ_JBHSCR010000001.1"/>
</dbReference>
<evidence type="ECO:0000256" key="1">
    <source>
        <dbReference type="SAM" id="Phobius"/>
    </source>
</evidence>
<name>A0ABV8U5C9_9PROT</name>
<dbReference type="Proteomes" id="UP001595776">
    <property type="component" value="Unassembled WGS sequence"/>
</dbReference>
<organism evidence="2 3">
    <name type="scientific">Kordiimonas lipolytica</name>
    <dbReference type="NCBI Taxonomy" id="1662421"/>
    <lineage>
        <taxon>Bacteria</taxon>
        <taxon>Pseudomonadati</taxon>
        <taxon>Pseudomonadota</taxon>
        <taxon>Alphaproteobacteria</taxon>
        <taxon>Kordiimonadales</taxon>
        <taxon>Kordiimonadaceae</taxon>
        <taxon>Kordiimonas</taxon>
    </lineage>
</organism>
<keyword evidence="1" id="KW-0812">Transmembrane</keyword>
<feature type="transmembrane region" description="Helical" evidence="1">
    <location>
        <begin position="202"/>
        <end position="220"/>
    </location>
</feature>
<dbReference type="EMBL" id="JBHSCR010000001">
    <property type="protein sequence ID" value="MFC4346397.1"/>
    <property type="molecule type" value="Genomic_DNA"/>
</dbReference>
<feature type="transmembrane region" description="Helical" evidence="1">
    <location>
        <begin position="240"/>
        <end position="261"/>
    </location>
</feature>
<keyword evidence="1" id="KW-1133">Transmembrane helix</keyword>
<keyword evidence="3" id="KW-1185">Reference proteome</keyword>
<accession>A0ABV8U5C9</accession>
<feature type="transmembrane region" description="Helical" evidence="1">
    <location>
        <begin position="90"/>
        <end position="114"/>
    </location>
</feature>
<evidence type="ECO:0000313" key="2">
    <source>
        <dbReference type="EMBL" id="MFC4346397.1"/>
    </source>
</evidence>
<keyword evidence="1" id="KW-0472">Membrane</keyword>
<feature type="transmembrane region" description="Helical" evidence="1">
    <location>
        <begin position="159"/>
        <end position="181"/>
    </location>
</feature>
<proteinExistence type="predicted"/>
<comment type="caution">
    <text evidence="2">The sequence shown here is derived from an EMBL/GenBank/DDBJ whole genome shotgun (WGS) entry which is preliminary data.</text>
</comment>
<feature type="transmembrane region" description="Helical" evidence="1">
    <location>
        <begin position="51"/>
        <end position="70"/>
    </location>
</feature>
<protein>
    <submittedName>
        <fullName evidence="2">Uncharacterized protein</fullName>
    </submittedName>
</protein>
<feature type="transmembrane region" description="Helical" evidence="1">
    <location>
        <begin position="134"/>
        <end position="153"/>
    </location>
</feature>